<dbReference type="GO" id="GO:0046856">
    <property type="term" value="P:phosphatidylinositol dephosphorylation"/>
    <property type="evidence" value="ECO:0007669"/>
    <property type="project" value="InterPro"/>
</dbReference>
<dbReference type="InterPro" id="IPR046985">
    <property type="entry name" value="IP5"/>
</dbReference>
<evidence type="ECO:0000313" key="5">
    <source>
        <dbReference type="Proteomes" id="UP000324585"/>
    </source>
</evidence>
<evidence type="ECO:0000313" key="4">
    <source>
        <dbReference type="EMBL" id="KAA8495545.1"/>
    </source>
</evidence>
<dbReference type="AlphaFoldDB" id="A0A5J4YWK7"/>
<dbReference type="Proteomes" id="UP000324585">
    <property type="component" value="Unassembled WGS sequence"/>
</dbReference>
<keyword evidence="2" id="KW-0472">Membrane</keyword>
<dbReference type="SUPFAM" id="SSF56219">
    <property type="entry name" value="DNase I-like"/>
    <property type="match status" value="1"/>
</dbReference>
<dbReference type="InterPro" id="IPR036691">
    <property type="entry name" value="Endo/exonu/phosph_ase_sf"/>
</dbReference>
<feature type="transmembrane region" description="Helical" evidence="2">
    <location>
        <begin position="35"/>
        <end position="57"/>
    </location>
</feature>
<name>A0A5J4YWK7_PORPP</name>
<keyword evidence="2" id="KW-1133">Transmembrane helix</keyword>
<keyword evidence="5" id="KW-1185">Reference proteome</keyword>
<evidence type="ECO:0000256" key="2">
    <source>
        <dbReference type="SAM" id="Phobius"/>
    </source>
</evidence>
<reference evidence="5" key="1">
    <citation type="journal article" date="2019" name="Nat. Commun.">
        <title>Expansion of phycobilisome linker gene families in mesophilic red algae.</title>
        <authorList>
            <person name="Lee J."/>
            <person name="Kim D."/>
            <person name="Bhattacharya D."/>
            <person name="Yoon H.S."/>
        </authorList>
    </citation>
    <scope>NUCLEOTIDE SEQUENCE [LARGE SCALE GENOMIC DNA]</scope>
    <source>
        <strain evidence="5">CCMP 1328</strain>
    </source>
</reference>
<protein>
    <submittedName>
        <fullName evidence="4">Inositol-1,4,5-trisphosphate 5-phosphatase 1</fullName>
    </submittedName>
</protein>
<organism evidence="4 5">
    <name type="scientific">Porphyridium purpureum</name>
    <name type="common">Red alga</name>
    <name type="synonym">Porphyridium cruentum</name>
    <dbReference type="NCBI Taxonomy" id="35688"/>
    <lineage>
        <taxon>Eukaryota</taxon>
        <taxon>Rhodophyta</taxon>
        <taxon>Bangiophyceae</taxon>
        <taxon>Porphyridiales</taxon>
        <taxon>Porphyridiaceae</taxon>
        <taxon>Porphyridium</taxon>
    </lineage>
</organism>
<proteinExistence type="predicted"/>
<dbReference type="InterPro" id="IPR000300">
    <property type="entry name" value="IPPc"/>
</dbReference>
<feature type="compositionally biased region" description="Basic and acidic residues" evidence="1">
    <location>
        <begin position="150"/>
        <end position="165"/>
    </location>
</feature>
<feature type="domain" description="Inositol polyphosphate-related phosphatase" evidence="3">
    <location>
        <begin position="334"/>
        <end position="622"/>
    </location>
</feature>
<dbReference type="Pfam" id="PF22669">
    <property type="entry name" value="Exo_endo_phos2"/>
    <property type="match status" value="1"/>
</dbReference>
<dbReference type="GO" id="GO:0004439">
    <property type="term" value="F:phosphatidylinositol-4,5-bisphosphate 5-phosphatase activity"/>
    <property type="evidence" value="ECO:0007669"/>
    <property type="project" value="TreeGrafter"/>
</dbReference>
<dbReference type="PANTHER" id="PTHR11200">
    <property type="entry name" value="INOSITOL 5-PHOSPHATASE"/>
    <property type="match status" value="1"/>
</dbReference>
<comment type="caution">
    <text evidence="4">The sequence shown here is derived from an EMBL/GenBank/DDBJ whole genome shotgun (WGS) entry which is preliminary data.</text>
</comment>
<feature type="region of interest" description="Disordered" evidence="1">
    <location>
        <begin position="132"/>
        <end position="205"/>
    </location>
</feature>
<accession>A0A5J4YWK7</accession>
<dbReference type="SMART" id="SM00128">
    <property type="entry name" value="IPPc"/>
    <property type="match status" value="1"/>
</dbReference>
<sequence>MRERDSACTERATVPAVSRCHAACTPFGSAMGIVMAVRVLGGAAVLGTVSVLLRWILRKRLPGPGRVTRWRFWETDDEREERERMLLLNAGLASHRGAKEHTDMVLEFRIKRDRDVLNHVLRVELASKMLTIHREDPPHPSSPSAQNTQRNHDHQGQRQEQEQHRQQHHRERSFEAFGNYPVEKSNVEVRPEDGPLPTTSDSQETAIGKMECTSGLVGADSRTDRIAADNSLPQAAVPPHMLQHGTLLDRALSASFRRRQSPGPVVSIRLQDVINAQGVFGHGGRRLRLLHHNPESVDHGKSDQSCLEIEFITKNSLRAFLNFIHSYLHQDRRSSVVLHCVTYNVGTGLPDYASLDSLLPSELDKLDIVVFGLQEVGKRAAWESAVCDLFRTSSFLKVRFFSSWDRAIMVFARSELMSVITNVEFLDSYVGVAGLAGNKGAIALRFCVYDTEYIIINAHLAAHASELSRRNADFAALSQKLVTEMERRKGVIFAPAHYIVWMGDLNYRLGASVDECSQWIAEQNWDAMFERDQLQLAQRSGDAFALFREPPIKFAPTYKLARDANIYTTDKNRVPSWTDRVLHLNLKGTRLRVLAYGSCADVLGSDHRPVFQTLSTDLIHTTGVQFRSRDLFFGLFDESQRKLQLKFKSLAVTYEPRPNSVPQQTEIQRSFCIEMSSQAFKETRKLVLRTKSGSYTPTWSSEELPCVDLYDRSLRATKRRYVQVSLSSVGVESNPYPVARGVIWLGSFPVSSLKTFSSLADARYTVDFDDILSSAGQRVGRVKGSFEVSSVN</sequence>
<gene>
    <name evidence="4" type="ORF">FVE85_1700</name>
</gene>
<evidence type="ECO:0000256" key="1">
    <source>
        <dbReference type="SAM" id="MobiDB-lite"/>
    </source>
</evidence>
<dbReference type="Gene3D" id="3.60.10.10">
    <property type="entry name" value="Endonuclease/exonuclease/phosphatase"/>
    <property type="match status" value="1"/>
</dbReference>
<dbReference type="OrthoDB" id="5879at2759"/>
<keyword evidence="2" id="KW-0812">Transmembrane</keyword>
<dbReference type="PANTHER" id="PTHR11200:SF275">
    <property type="entry name" value="LD06095P"/>
    <property type="match status" value="1"/>
</dbReference>
<dbReference type="EMBL" id="VRMN01000003">
    <property type="protein sequence ID" value="KAA8495545.1"/>
    <property type="molecule type" value="Genomic_DNA"/>
</dbReference>
<evidence type="ECO:0000259" key="3">
    <source>
        <dbReference type="SMART" id="SM00128"/>
    </source>
</evidence>